<dbReference type="NCBIfam" id="TIGR03725">
    <property type="entry name" value="T6A_YeaZ"/>
    <property type="match status" value="1"/>
</dbReference>
<proteinExistence type="predicted"/>
<dbReference type="GO" id="GO:0002949">
    <property type="term" value="P:tRNA threonylcarbamoyladenosine modification"/>
    <property type="evidence" value="ECO:0007669"/>
    <property type="project" value="InterPro"/>
</dbReference>
<evidence type="ECO:0000313" key="3">
    <source>
        <dbReference type="Proteomes" id="UP000466388"/>
    </source>
</evidence>
<dbReference type="PANTHER" id="PTHR11735">
    <property type="entry name" value="TRNA N6-ADENOSINE THREONYLCARBAMOYLTRANSFERASE"/>
    <property type="match status" value="1"/>
</dbReference>
<comment type="caution">
    <text evidence="2">The sequence shown here is derived from an EMBL/GenBank/DDBJ whole genome shotgun (WGS) entry which is preliminary data.</text>
</comment>
<protein>
    <submittedName>
        <fullName evidence="2">tRNA (Adenosine(37)-N6)-threonylcarbamoyltransferase complex dimerization subunit type 1 TsaB</fullName>
    </submittedName>
</protein>
<reference evidence="2 3" key="1">
    <citation type="submission" date="2019-11" db="EMBL/GenBank/DDBJ databases">
        <title>Lactobacillus sp. nov. CRM56-3, isolated from fermented tea leaves.</title>
        <authorList>
            <person name="Phuengjayaem S."/>
            <person name="Tanasupawat S."/>
        </authorList>
    </citation>
    <scope>NUCLEOTIDE SEQUENCE [LARGE SCALE GENOMIC DNA]</scope>
    <source>
        <strain evidence="2 3">CRM56-3</strain>
    </source>
</reference>
<organism evidence="2 3">
    <name type="scientific">Secundilactobacillus folii</name>
    <dbReference type="NCBI Taxonomy" id="2678357"/>
    <lineage>
        <taxon>Bacteria</taxon>
        <taxon>Bacillati</taxon>
        <taxon>Bacillota</taxon>
        <taxon>Bacilli</taxon>
        <taxon>Lactobacillales</taxon>
        <taxon>Lactobacillaceae</taxon>
        <taxon>Secundilactobacillus</taxon>
    </lineage>
</organism>
<evidence type="ECO:0000313" key="2">
    <source>
        <dbReference type="EMBL" id="MTV82402.1"/>
    </source>
</evidence>
<dbReference type="InterPro" id="IPR043129">
    <property type="entry name" value="ATPase_NBD"/>
</dbReference>
<gene>
    <name evidence="2" type="primary">tsaB</name>
    <name evidence="2" type="ORF">GM612_07015</name>
</gene>
<dbReference type="PANTHER" id="PTHR11735:SF11">
    <property type="entry name" value="TRNA THREONYLCARBAMOYLADENOSINE BIOSYNTHESIS PROTEIN TSAB"/>
    <property type="match status" value="1"/>
</dbReference>
<dbReference type="Proteomes" id="UP000466388">
    <property type="component" value="Unassembled WGS sequence"/>
</dbReference>
<dbReference type="InterPro" id="IPR022496">
    <property type="entry name" value="T6A_TsaB"/>
</dbReference>
<dbReference type="RefSeq" id="WP_155431799.1">
    <property type="nucleotide sequence ID" value="NZ_WNJO01000007.1"/>
</dbReference>
<sequence length="240" mass="26220">MKVLALDTSNQPLSVAVMKDHQVLATTTVTTTKKHAAHLLPIINASMKAAQFEPEDLDRVIVADGPGSYTGIRVSVTAAKTLAETLHIELVGVSSLATIAANVPVEGQLVAVLFDGRNDNVFAGVYRIKNGAPENVIADQHIAFEKLLPQIKKLGEPVVVLGDLAAFKTRLDSQLKEHFISYPQENSLPSAVQLGRLGESLKPVTDINAFVPRYLRLTKAEADWQRQHPKEDNRDYVEKV</sequence>
<dbReference type="GO" id="GO:0005829">
    <property type="term" value="C:cytosol"/>
    <property type="evidence" value="ECO:0007669"/>
    <property type="project" value="TreeGrafter"/>
</dbReference>
<feature type="domain" description="Gcp-like" evidence="1">
    <location>
        <begin position="31"/>
        <end position="154"/>
    </location>
</feature>
<keyword evidence="3" id="KW-1185">Reference proteome</keyword>
<dbReference type="Gene3D" id="3.30.420.40">
    <property type="match status" value="2"/>
</dbReference>
<keyword evidence="2" id="KW-0808">Transferase</keyword>
<dbReference type="EMBL" id="WNJO01000007">
    <property type="protein sequence ID" value="MTV82402.1"/>
    <property type="molecule type" value="Genomic_DNA"/>
</dbReference>
<dbReference type="CDD" id="cd24032">
    <property type="entry name" value="ASKHA_NBD_TsaB"/>
    <property type="match status" value="1"/>
</dbReference>
<evidence type="ECO:0000259" key="1">
    <source>
        <dbReference type="Pfam" id="PF00814"/>
    </source>
</evidence>
<dbReference type="AlphaFoldDB" id="A0A7X2XVE6"/>
<accession>A0A7X2XVE6</accession>
<name>A0A7X2XVE6_9LACO</name>
<dbReference type="InterPro" id="IPR000905">
    <property type="entry name" value="Gcp-like_dom"/>
</dbReference>
<dbReference type="Pfam" id="PF00814">
    <property type="entry name" value="TsaD"/>
    <property type="match status" value="1"/>
</dbReference>
<dbReference type="SUPFAM" id="SSF53067">
    <property type="entry name" value="Actin-like ATPase domain"/>
    <property type="match status" value="2"/>
</dbReference>
<dbReference type="GO" id="GO:0016740">
    <property type="term" value="F:transferase activity"/>
    <property type="evidence" value="ECO:0007669"/>
    <property type="project" value="UniProtKB-KW"/>
</dbReference>